<dbReference type="InterPro" id="IPR018201">
    <property type="entry name" value="Ketoacyl_synth_AS"/>
</dbReference>
<evidence type="ECO:0000259" key="11">
    <source>
        <dbReference type="PROSITE" id="PS50075"/>
    </source>
</evidence>
<feature type="compositionally biased region" description="Low complexity" evidence="10">
    <location>
        <begin position="2919"/>
        <end position="2938"/>
    </location>
</feature>
<evidence type="ECO:0000256" key="9">
    <source>
        <dbReference type="PROSITE-ProRule" id="PRU01363"/>
    </source>
</evidence>
<dbReference type="SUPFAM" id="SSF53901">
    <property type="entry name" value="Thiolase-like"/>
    <property type="match status" value="2"/>
</dbReference>
<dbReference type="GO" id="GO:0004315">
    <property type="term" value="F:3-oxoacyl-[acyl-carrier-protein] synthase activity"/>
    <property type="evidence" value="ECO:0007669"/>
    <property type="project" value="InterPro"/>
</dbReference>
<dbReference type="FunFam" id="3.40.47.10:FF:000019">
    <property type="entry name" value="Polyketide synthase type I"/>
    <property type="match status" value="2"/>
</dbReference>
<keyword evidence="15" id="KW-1185">Reference proteome</keyword>
<feature type="region of interest" description="Disordered" evidence="10">
    <location>
        <begin position="1091"/>
        <end position="1121"/>
    </location>
</feature>
<dbReference type="InterPro" id="IPR016039">
    <property type="entry name" value="Thiolase-like"/>
</dbReference>
<dbReference type="PROSITE" id="PS50075">
    <property type="entry name" value="CARRIER"/>
    <property type="match status" value="2"/>
</dbReference>
<keyword evidence="3" id="KW-0596">Phosphopantetheine</keyword>
<protein>
    <submittedName>
        <fullName evidence="14">Uncharacterized protein</fullName>
    </submittedName>
</protein>
<evidence type="ECO:0000313" key="14">
    <source>
        <dbReference type="EMBL" id="ASU86397.1"/>
    </source>
</evidence>
<dbReference type="InterPro" id="IPR001227">
    <property type="entry name" value="Ac_transferase_dom_sf"/>
</dbReference>
<dbReference type="GO" id="GO:0004312">
    <property type="term" value="F:fatty acid synthase activity"/>
    <property type="evidence" value="ECO:0007669"/>
    <property type="project" value="TreeGrafter"/>
</dbReference>
<evidence type="ECO:0000256" key="1">
    <source>
        <dbReference type="ARBA" id="ARBA00001957"/>
    </source>
</evidence>
<feature type="active site" description="Proton acceptor; for dehydratase activity" evidence="9">
    <location>
        <position position="1001"/>
    </location>
</feature>
<dbReference type="InterPro" id="IPR057326">
    <property type="entry name" value="KR_dom"/>
</dbReference>
<dbReference type="InterPro" id="IPR016036">
    <property type="entry name" value="Malonyl_transacylase_ACP-bd"/>
</dbReference>
<dbReference type="Gene3D" id="3.40.47.10">
    <property type="match status" value="2"/>
</dbReference>
<dbReference type="Gene3D" id="3.10.129.110">
    <property type="entry name" value="Polyketide synthase dehydratase"/>
    <property type="match status" value="2"/>
</dbReference>
<keyword evidence="7" id="KW-0511">Multifunctional enzyme</keyword>
<evidence type="ECO:0000313" key="15">
    <source>
        <dbReference type="Proteomes" id="UP000215005"/>
    </source>
</evidence>
<feature type="domain" description="Ketosynthase family 3 (KS3)" evidence="12">
    <location>
        <begin position="1869"/>
        <end position="2282"/>
    </location>
</feature>
<dbReference type="SMART" id="SM00827">
    <property type="entry name" value="PKS_AT"/>
    <property type="match status" value="2"/>
</dbReference>
<dbReference type="InterPro" id="IPR049551">
    <property type="entry name" value="PKS_DH_C"/>
</dbReference>
<dbReference type="SMART" id="SM01294">
    <property type="entry name" value="PKS_PP_betabranch"/>
    <property type="match status" value="2"/>
</dbReference>
<organism evidence="14 15">
    <name type="scientific">Nocardiopsis gilva YIM 90087</name>
    <dbReference type="NCBI Taxonomy" id="1235441"/>
    <lineage>
        <taxon>Bacteria</taxon>
        <taxon>Bacillati</taxon>
        <taxon>Actinomycetota</taxon>
        <taxon>Actinomycetes</taxon>
        <taxon>Streptosporangiales</taxon>
        <taxon>Nocardiopsidaceae</taxon>
        <taxon>Nocardiopsis</taxon>
    </lineage>
</organism>
<dbReference type="Gene3D" id="3.40.50.720">
    <property type="entry name" value="NAD(P)-binding Rossmann-like Domain"/>
    <property type="match status" value="2"/>
</dbReference>
<dbReference type="InterPro" id="IPR050091">
    <property type="entry name" value="PKS_NRPS_Biosynth_Enz"/>
</dbReference>
<feature type="active site" description="Proton acceptor; for dehydratase activity" evidence="9">
    <location>
        <position position="2825"/>
    </location>
</feature>
<feature type="active site" description="Proton donor; for dehydratase activity" evidence="9">
    <location>
        <position position="1203"/>
    </location>
</feature>
<feature type="active site" description="Proton donor; for dehydratase activity" evidence="9">
    <location>
        <position position="3025"/>
    </location>
</feature>
<dbReference type="FunFam" id="3.40.366.10:FF:000002">
    <property type="entry name" value="Probable polyketide synthase 2"/>
    <property type="match status" value="1"/>
</dbReference>
<feature type="region of interest" description="C-terminal hotdog fold" evidence="9">
    <location>
        <begin position="2964"/>
        <end position="3102"/>
    </location>
</feature>
<dbReference type="PROSITE" id="PS52019">
    <property type="entry name" value="PKS_MFAS_DH"/>
    <property type="match status" value="2"/>
</dbReference>
<dbReference type="InterPro" id="IPR015083">
    <property type="entry name" value="NorB/c/GfsB-D-like_docking"/>
</dbReference>
<dbReference type="InterPro" id="IPR014030">
    <property type="entry name" value="Ketoacyl_synth_N"/>
</dbReference>
<dbReference type="Pfam" id="PF00550">
    <property type="entry name" value="PP-binding"/>
    <property type="match status" value="2"/>
</dbReference>
<dbReference type="CDD" id="cd00833">
    <property type="entry name" value="PKS"/>
    <property type="match status" value="2"/>
</dbReference>
<evidence type="ECO:0000259" key="13">
    <source>
        <dbReference type="PROSITE" id="PS52019"/>
    </source>
</evidence>
<dbReference type="Pfam" id="PF08659">
    <property type="entry name" value="KR"/>
    <property type="match status" value="2"/>
</dbReference>
<gene>
    <name evidence="14" type="ORF">CDO52_23370</name>
</gene>
<dbReference type="InterPro" id="IPR016035">
    <property type="entry name" value="Acyl_Trfase/lysoPLipase"/>
</dbReference>
<dbReference type="InterPro" id="IPR055123">
    <property type="entry name" value="SpnB-like_Rossmann"/>
</dbReference>
<feature type="domain" description="PKS/mFAS DH" evidence="13">
    <location>
        <begin position="2793"/>
        <end position="3102"/>
    </location>
</feature>
<dbReference type="Gene3D" id="1.10.1200.10">
    <property type="entry name" value="ACP-like"/>
    <property type="match status" value="2"/>
</dbReference>
<dbReference type="InterPro" id="IPR049900">
    <property type="entry name" value="PKS_mFAS_DH"/>
</dbReference>
<comment type="pathway">
    <text evidence="2">Antibiotic biosynthesis.</text>
</comment>
<dbReference type="Pfam" id="PF21089">
    <property type="entry name" value="PKS_DH_N"/>
    <property type="match status" value="2"/>
</dbReference>
<dbReference type="InterPro" id="IPR009081">
    <property type="entry name" value="PP-bd_ACP"/>
</dbReference>
<dbReference type="PROSITE" id="PS00012">
    <property type="entry name" value="PHOSPHOPANTETHEINE"/>
    <property type="match status" value="2"/>
</dbReference>
<feature type="domain" description="Carrier" evidence="11">
    <location>
        <begin position="3602"/>
        <end position="3677"/>
    </location>
</feature>
<dbReference type="KEGG" id="ngv:CDO52_23370"/>
<dbReference type="PROSITE" id="PS52004">
    <property type="entry name" value="KS3_2"/>
    <property type="match status" value="2"/>
</dbReference>
<dbReference type="SUPFAM" id="SSF55048">
    <property type="entry name" value="Probable ACP-binding domain of malonyl-CoA ACP transacylase"/>
    <property type="match status" value="2"/>
</dbReference>
<dbReference type="PROSITE" id="PS00606">
    <property type="entry name" value="KS3_1"/>
    <property type="match status" value="2"/>
</dbReference>
<dbReference type="SUPFAM" id="SSF51735">
    <property type="entry name" value="NAD(P)-binding Rossmann-fold domains"/>
    <property type="match status" value="4"/>
</dbReference>
<feature type="region of interest" description="N-terminal hotdog fold" evidence="9">
    <location>
        <begin position="2793"/>
        <end position="2918"/>
    </location>
</feature>
<name>A0A223SE71_9ACTN</name>
<dbReference type="EMBL" id="CP022753">
    <property type="protein sequence ID" value="ASU86397.1"/>
    <property type="molecule type" value="Genomic_DNA"/>
</dbReference>
<dbReference type="Gene3D" id="3.30.70.3290">
    <property type="match status" value="2"/>
</dbReference>
<sequence>MNNEKKLLDYLKRATADLREARKRIAETERRDHEPIAIVGMACRYPGDVSSPDDLWRLVEQGRDAVTEFPADRGWDLDALYDPEPGTPGKSYTREGGFLHDAAEFDPDFFGISPREAKETDPQQRLLLEVAWEAFESAGLDPAELRSSPTGVFAGMMYHDYAGSSATGSITSGRLSYTFGLEGPSVSVDTACSSSLVALHLAAQSLRRGECTLALAGGVTVMATPETIVEFSRQRGLAADGRCKSFSATADGTGWSEGAGMLIVERLSDARRNGHPILAVVRGTAVNQDGASSGLTAPNGPAQQRVITQALNAAGLTPADVDAVEAHGTGTTLGDPIEAQALIATYGQNRPQDRPLWLGSIKSNIGHAQAAAGVGGIIKMIMAMRHGLLPKTLHLDEPTPQVEWSDGAVELLSEARPWPETERPRRAGVSSFGISGTNAHVVLEQASHDPAPVAEQDGDSDAPQGETTETEEGQAPAEPAVLGTIVPWLISAKNPTTLRAQAERLRAFAEGDDTAPHPLDVGFSLATTRTALDHRAVVVGADREELLRGLDAIAADTGAPGVVRGVASEGKTAFLFSGQGAQRLDMGRELATTFPVFAEAFDAVCAGLDEHLERPLRDVIWAEEGAPEADLLNQTAFTQAGLFAVEVALFRLMESWGVTPDVLAGHSIGELAAAHVSGVLSLGDACALVAARGRLMQALPAGGAMVAIQATEEEVTPRLSGLDDKVSIAAINGPDSVVVSGAEDAVLTIADHLREQGRKTSRLTVSHAFHSPLMEPMLADFREVAERLTYSAPTIPIVSNLTGALLPSAPAPSVDLGDSGVKSGAETPISPRSTVDVGSADYWVRHVRHAVRFADGVRTLEAEGVTRFVELGPDGVLTGMAQSSVESDTALLVAATRKDRSEAVTLLSAVGALHATGAAVDWARVFTGRGERIDLPTYAFQRERYWMDSVTVAGGQGDVRSVGLGSTDHPLLGAAVRVADSESVVLSGRLAVGSQPWLADHRIGDTILFPGTGFVELAIRAGDEVGCGLVEEVTLEAPLTLPERGGVALQVVVGAPDDSGARTVGIYSQGEGDLAEDEGWTRHASGILAPDTDAPSADLAVPPAHSASSLGSAADAGRPAAGGIDGSARSFDFASPWPPPNATPVPVEDAYDRLTGDGYGYGPVFRGLRAAWRRDDDLFAEVALPEHAHDDAARFGLHPALMDAALHIGLLEDKGEGETLLPFAWNRVSLHAAGASALRVRISLLGQGRESLTMADATGQPVLSVETQVTRPVDAGGLTAMAASRRHDALFTVDWTSATGGRDAAIPKGQSLAVVGAEGHGIGGDAPRFTDLAALTASLDTDTQVPDVVLAVADRGDSSEGAEPPDAVRTAARRTLDLLRSWLDDDRFTSSHLVIATRNAVVVDPENDTLDLGQAPLWGLVRAAQAENPGRITLVDVDERDSRDDLTALLHAIAASDETEAAVRGDTVSVPRLARATRRDAATDTWNAEGTVLITGGTGGLGALVARHLVTEHGVRHLVLTSRRGMDAPGAADLTEELARLGATATVAACDAADRDALAALLADIPDEQPLTGVVHAAGVADNGLVTALTPDQLDTVLRPKADAAWHLHDLTRDLDLTAFVLFSSTGGMVLAAGQAGYATANVFLDALAQHRRAAGLPATSLSFGLWGVTAGMAGELGEADLQRMKRLGLPAVPADEGLSLFDDALANGEAVLVPTKVDVAALRSRADDLPALLRGLVPARARQIRQTAASGDSASSASSLEQRLSGLDADGRDRLLLDLVSTHVATVLGHASADAVDPDRPFQELGFDSLAAVELRNTLNKSTGLRLPATLLFDYPTSRQVALHIASFFAETQPAAATPVATTAAHDDDPIVIVGMGCRFPGGVETPEDLWQLVVDGRDTVSAFPADRGWDIEGRFDPEPGTPGKNYAREGSFLYDAADFDPAFFNISPREALTMDPQQRLLLETSWEAFERAGIDPAQLKGSPTGVFTGMMYHDYAANSSTGSIASGRIAYTFGLEGPAVTVDTACSSSLVALHWAIQSLRSGECSLALVGGVAVMATQEMFVEFSHQRGLAVDGRSKAFAAAADGAGWGEGAGVLLVERLSDAKRNGHRVLAVVRASALNQDGASNGLTAPNGPAQQRVIRQALASGGLSPAEVDAVEAHGTGTTLGDPIEAQALITTYGQDRPENGEPLWLGSIKSNIGHTQAAAGVAGIIKTVMGLRYGLLPKTLHIDEPTPEVDWSAGAVELLTEARPWPSTDRPRRAAVSSFGASGTNAHVILEQAPMDQSIDAAAGADSEGAARAPSAELVPVVLSARSAEALHAQAAKLRSHLEQQSDLAQRDLTDLTNTAYSLATTRVPMEHRAVVVAGDHGELMESLVGLADGEPAGGVVHGTARSGRRTAFLFSGQGAQRLGMGRELYAAFPVFAEAFDAVVAGLDAHLDRPLKSVVWAEEGSDDAVLLNQTAYTQTALFAVEVALFRLVESWGITPDYLAGHSIGELAAAHVAGVLSLDDACALVAARGRLMQALPSGGAMVAIQATEEEVVPALSDVADKVSIAAINGPSSVVVSGEEDAVFQVAERFKEQGRKTSRLTVSHAFHSPLMEPMLDEFRAVAERLTYGTPTIPIVSNLTGAPAPSVDLGDIGVKNGAETPISPRSTVDVGSAEYWVRHVREAVRFADGVRALESEGVTTFVELGPVGVLSGMGQESVTGDTGIAFLPVLRKDRPEERELVTTVGAVHARGVAVDWEAFFAGRGATRVDLPTYAFQRERFWLNSEGHESGDVGFAGLEAVEHPLLSAAVAAPETGGRVLTGRLSLGTQQWLADHDLLGTVVLPPTALVELAIRAGDEVGCATVEELTAEAPLVLPERGGVALQVVVGGPEESGSRSITIYSRAEDAAPDARWTRHASGVLGTAGGAASGLTQPSARSASSLASTADAGQPSAAGIDGSARSFDFASPWPPPNSTPIDVDGAYKRLFTAGYGHGPVFQGLRAAWQSGDEVFAEVALPETTQDEATRFGLHPALLDAALHLGLLDGADDSEIALPSDWGRVTLHATGASAVRVRLAPTGEGNAKSLTMADTTGQPVLSADTVAFRSVASDELKAASSVRDDALFRIAWESAPAETAAVASPAPGDWAVIGSDALGLGDDVPVFADAAALLDAAGDGEPVPGLVFLSTTSPAGDDVAVPSAVHTAADDTLALLQTWLTEPRCAESKLVVVTRGAASVSGEDTPNLAGAAIRGLLRSAESENPDRFMLLDLDDSAASYEALLTTATSEEPEIALREGTALVPRLARAAGAAGAETATTGLDTNGTVLITGGTGGLGALVARHLVTEHGVRHLLLTSRRGIDAPGAAELEEELTGLGAEVEIAACDAADRDALAALLDSIPAARPLTGVVHTAGVLDDGVIGSLTPDRMATVLRPKVDAAWHLHDLTRDTESLSLFLLFSSVAGTLGGPGQGNYATANAFLDALAQHRRAAGLPGTSLAWGLWGLGDGGMAGTLDDSDLRRMNRSGITPMSAEQGLELLDATLADADDEAVLLPVLLDLATLRAQAGAGMLPPALHGVVPVPAWQAAQAAATGHADAGGTSLAERLVGMSETERDDFLLELVGKRVAAVLGHSASARVEPDRAFSELGFDSLAAVELRNRLNAATGLRMPATLLFDYPNSRQVAQFIKTEVSPEGADAAQPVLAELDRIGASLAALAPEEDGEHAKITARLESLLRMWQDAHGGAAEEAPEDDFAEATDDELFAVLDNELGTS</sequence>
<dbReference type="PANTHER" id="PTHR43775">
    <property type="entry name" value="FATTY ACID SYNTHASE"/>
    <property type="match status" value="1"/>
</dbReference>
<feature type="region of interest" description="Disordered" evidence="10">
    <location>
        <begin position="2915"/>
        <end position="2962"/>
    </location>
</feature>
<keyword evidence="4" id="KW-0597">Phosphoprotein</keyword>
<comment type="cofactor">
    <cofactor evidence="1">
        <name>pantetheine 4'-phosphate</name>
        <dbReference type="ChEBI" id="CHEBI:47942"/>
    </cofactor>
</comment>
<evidence type="ECO:0000256" key="8">
    <source>
        <dbReference type="ARBA" id="ARBA00023315"/>
    </source>
</evidence>
<dbReference type="GO" id="GO:0033068">
    <property type="term" value="P:macrolide biosynthetic process"/>
    <property type="evidence" value="ECO:0007669"/>
    <property type="project" value="UniProtKB-ARBA"/>
</dbReference>
<evidence type="ECO:0000256" key="2">
    <source>
        <dbReference type="ARBA" id="ARBA00004792"/>
    </source>
</evidence>
<dbReference type="SMART" id="SM00823">
    <property type="entry name" value="PKS_PP"/>
    <property type="match status" value="2"/>
</dbReference>
<evidence type="ECO:0000256" key="3">
    <source>
        <dbReference type="ARBA" id="ARBA00022450"/>
    </source>
</evidence>
<dbReference type="GO" id="GO:0031177">
    <property type="term" value="F:phosphopantetheine binding"/>
    <property type="evidence" value="ECO:0007669"/>
    <property type="project" value="InterPro"/>
</dbReference>
<dbReference type="InterPro" id="IPR032821">
    <property type="entry name" value="PKS_assoc"/>
</dbReference>
<dbReference type="InterPro" id="IPR036291">
    <property type="entry name" value="NAD(P)-bd_dom_sf"/>
</dbReference>
<dbReference type="Pfam" id="PF14765">
    <property type="entry name" value="PS-DH"/>
    <property type="match status" value="2"/>
</dbReference>
<evidence type="ECO:0000256" key="10">
    <source>
        <dbReference type="SAM" id="MobiDB-lite"/>
    </source>
</evidence>
<dbReference type="InterPro" id="IPR013968">
    <property type="entry name" value="PKS_KR"/>
</dbReference>
<proteinExistence type="predicted"/>
<dbReference type="PANTHER" id="PTHR43775:SF51">
    <property type="entry name" value="INACTIVE PHENOLPHTHIOCEROL SYNTHESIS POLYKETIDE SYNTHASE TYPE I PKS1-RELATED"/>
    <property type="match status" value="1"/>
</dbReference>
<accession>A0A223SE71</accession>
<dbReference type="InterPro" id="IPR036736">
    <property type="entry name" value="ACP-like_sf"/>
</dbReference>
<dbReference type="InterPro" id="IPR006162">
    <property type="entry name" value="Ppantetheine_attach_site"/>
</dbReference>
<feature type="compositionally biased region" description="Low complexity" evidence="10">
    <location>
        <begin position="462"/>
        <end position="479"/>
    </location>
</feature>
<feature type="domain" description="Ketosynthase family 3 (KS3)" evidence="12">
    <location>
        <begin position="33"/>
        <end position="445"/>
    </location>
</feature>
<feature type="region of interest" description="N-terminal hotdog fold" evidence="9">
    <location>
        <begin position="969"/>
        <end position="1095"/>
    </location>
</feature>
<keyword evidence="8" id="KW-0012">Acyltransferase</keyword>
<feature type="domain" description="PKS/mFAS DH" evidence="13">
    <location>
        <begin position="969"/>
        <end position="1279"/>
    </location>
</feature>
<feature type="compositionally biased region" description="Low complexity" evidence="10">
    <location>
        <begin position="1104"/>
        <end position="1116"/>
    </location>
</feature>
<dbReference type="Proteomes" id="UP000215005">
    <property type="component" value="Chromosome"/>
</dbReference>
<dbReference type="InterPro" id="IPR020806">
    <property type="entry name" value="PKS_PP-bd"/>
</dbReference>
<dbReference type="Pfam" id="PF00109">
    <property type="entry name" value="ketoacyl-synt"/>
    <property type="match status" value="2"/>
</dbReference>
<evidence type="ECO:0000256" key="5">
    <source>
        <dbReference type="ARBA" id="ARBA00022679"/>
    </source>
</evidence>
<dbReference type="FunFam" id="1.10.1200.10:FF:000007">
    <property type="entry name" value="Probable polyketide synthase pks17"/>
    <property type="match status" value="2"/>
</dbReference>
<evidence type="ECO:0000256" key="6">
    <source>
        <dbReference type="ARBA" id="ARBA00023194"/>
    </source>
</evidence>
<dbReference type="GO" id="GO:0006633">
    <property type="term" value="P:fatty acid biosynthetic process"/>
    <property type="evidence" value="ECO:0007669"/>
    <property type="project" value="InterPro"/>
</dbReference>
<dbReference type="OrthoDB" id="4537517at2"/>
<dbReference type="InterPro" id="IPR020807">
    <property type="entry name" value="PKS_DH"/>
</dbReference>
<dbReference type="InterPro" id="IPR049552">
    <property type="entry name" value="PKS_DH_N"/>
</dbReference>
<dbReference type="Pfam" id="PF16197">
    <property type="entry name" value="KAsynt_C_assoc"/>
    <property type="match status" value="2"/>
</dbReference>
<dbReference type="SUPFAM" id="SSF52151">
    <property type="entry name" value="FabD/lysophospholipase-like"/>
    <property type="match status" value="2"/>
</dbReference>
<dbReference type="Pfam" id="PF02801">
    <property type="entry name" value="Ketoacyl-synt_C"/>
    <property type="match status" value="2"/>
</dbReference>
<reference evidence="14 15" key="1">
    <citation type="submission" date="2017-08" db="EMBL/GenBank/DDBJ databases">
        <title>The complete genome sequence of Nocardiopsis gilva YIM 90087.</title>
        <authorList>
            <person name="Yin M."/>
            <person name="Tang S."/>
        </authorList>
    </citation>
    <scope>NUCLEOTIDE SEQUENCE [LARGE SCALE GENOMIC DNA]</scope>
    <source>
        <strain evidence="14 15">YIM 90087</strain>
    </source>
</reference>
<dbReference type="InterPro" id="IPR042104">
    <property type="entry name" value="PKS_dehydratase_sf"/>
</dbReference>
<evidence type="ECO:0000259" key="12">
    <source>
        <dbReference type="PROSITE" id="PS52004"/>
    </source>
</evidence>
<dbReference type="Pfam" id="PF08990">
    <property type="entry name" value="Docking"/>
    <property type="match status" value="1"/>
</dbReference>
<dbReference type="Pfam" id="PF22953">
    <property type="entry name" value="SpnB_Rossmann"/>
    <property type="match status" value="2"/>
</dbReference>
<dbReference type="SMART" id="SM00822">
    <property type="entry name" value="PKS_KR"/>
    <property type="match status" value="2"/>
</dbReference>
<feature type="domain" description="Carrier" evidence="11">
    <location>
        <begin position="1775"/>
        <end position="1850"/>
    </location>
</feature>
<dbReference type="Pfam" id="PF00698">
    <property type="entry name" value="Acyl_transf_1"/>
    <property type="match status" value="2"/>
</dbReference>
<dbReference type="SUPFAM" id="SSF47336">
    <property type="entry name" value="ACP-like"/>
    <property type="match status" value="2"/>
</dbReference>
<evidence type="ECO:0000256" key="7">
    <source>
        <dbReference type="ARBA" id="ARBA00023268"/>
    </source>
</evidence>
<dbReference type="InterPro" id="IPR014043">
    <property type="entry name" value="Acyl_transferase_dom"/>
</dbReference>
<feature type="region of interest" description="Disordered" evidence="10">
    <location>
        <begin position="449"/>
        <end position="479"/>
    </location>
</feature>
<dbReference type="InterPro" id="IPR020841">
    <property type="entry name" value="PKS_Beta-ketoAc_synthase_dom"/>
</dbReference>
<keyword evidence="6" id="KW-0045">Antibiotic biosynthesis</keyword>
<keyword evidence="5" id="KW-0808">Transferase</keyword>
<evidence type="ECO:0000256" key="4">
    <source>
        <dbReference type="ARBA" id="ARBA00022553"/>
    </source>
</evidence>
<dbReference type="SMART" id="SM00825">
    <property type="entry name" value="PKS_KS"/>
    <property type="match status" value="2"/>
</dbReference>
<feature type="region of interest" description="C-terminal hotdog fold" evidence="9">
    <location>
        <begin position="1142"/>
        <end position="1279"/>
    </location>
</feature>
<dbReference type="Gene3D" id="3.40.366.10">
    <property type="entry name" value="Malonyl-Coenzyme A Acyl Carrier Protein, domain 2"/>
    <property type="match status" value="2"/>
</dbReference>
<dbReference type="InterPro" id="IPR014031">
    <property type="entry name" value="Ketoacyl_synth_C"/>
</dbReference>
<dbReference type="SMART" id="SM00826">
    <property type="entry name" value="PKS_DH"/>
    <property type="match status" value="2"/>
</dbReference>
<dbReference type="CDD" id="cd08956">
    <property type="entry name" value="KR_3_FAS_SDR_x"/>
    <property type="match status" value="2"/>
</dbReference>